<dbReference type="OrthoDB" id="10350032at2759"/>
<dbReference type="Proteomes" id="UP000601435">
    <property type="component" value="Unassembled WGS sequence"/>
</dbReference>
<feature type="region of interest" description="Disordered" evidence="1">
    <location>
        <begin position="153"/>
        <end position="186"/>
    </location>
</feature>
<dbReference type="PROSITE" id="PS50330">
    <property type="entry name" value="UIM"/>
    <property type="match status" value="1"/>
</dbReference>
<evidence type="ECO:0000313" key="3">
    <source>
        <dbReference type="Proteomes" id="UP000601435"/>
    </source>
</evidence>
<protein>
    <submittedName>
        <fullName evidence="2">Uncharacterized protein</fullName>
    </submittedName>
</protein>
<accession>A0A812XES2</accession>
<dbReference type="InterPro" id="IPR003903">
    <property type="entry name" value="UIM_dom"/>
</dbReference>
<name>A0A812XES2_9DINO</name>
<gene>
    <name evidence="2" type="ORF">SNEC2469_LOCUS21070</name>
</gene>
<dbReference type="EMBL" id="CAJNJA010037141">
    <property type="protein sequence ID" value="CAE7729290.1"/>
    <property type="molecule type" value="Genomic_DNA"/>
</dbReference>
<feature type="region of interest" description="Disordered" evidence="1">
    <location>
        <begin position="314"/>
        <end position="343"/>
    </location>
</feature>
<feature type="region of interest" description="Disordered" evidence="1">
    <location>
        <begin position="89"/>
        <end position="115"/>
    </location>
</feature>
<dbReference type="AlphaFoldDB" id="A0A812XES2"/>
<keyword evidence="3" id="KW-1185">Reference proteome</keyword>
<comment type="caution">
    <text evidence="2">The sequence shown here is derived from an EMBL/GenBank/DDBJ whole genome shotgun (WGS) entry which is preliminary data.</text>
</comment>
<sequence length="524" mass="57934">MAVLTLEILQKSYRWELPQGAESITASALKDHIGERAKGEVLYHKKLSFASNGKVLDDSDEVPLAPSVVQVKGPGSVVQMFGLFCDKGGRPVQRPKAPAPTPAPRPSAQDRPLPAARGCQDMRHFDFGGRGSPFAQSLQSGFRQQANPMAFNATSDRQWPSSGGWTGRNPPPSSPRQGASGYGSHDETVMKNWLNSLAEHQQFSEEQDFSKALLASQATFEADEEAQLRWALEESARMAEEIDAARNVELQSAEEIKKYYMEDLKGGQHKSKSLTPLFSSFKPSRATLLVLGKVVLVAMRVLVRRRNLGREELPRRKRQRRLTEDELPPAKRRTVTAGTCERDASADEELAAVRAALDDVMSHLLGRPPTPEDRVFRFDADSLKATMELPSLSPPRQLECLAAVEPVDGQELSYGELSRAERASFEKSVEQKISHLMLKVGSRTPLILVTSGRQPPTRWTEDPSTLHRQASPPPAVQKGSSVATTSPDRTVAHDLAKHKRKCATVNEKKDNRAHRRHLISDPTS</sequence>
<feature type="compositionally biased region" description="Polar residues" evidence="1">
    <location>
        <begin position="478"/>
        <end position="488"/>
    </location>
</feature>
<evidence type="ECO:0000256" key="1">
    <source>
        <dbReference type="SAM" id="MobiDB-lite"/>
    </source>
</evidence>
<feature type="region of interest" description="Disordered" evidence="1">
    <location>
        <begin position="452"/>
        <end position="489"/>
    </location>
</feature>
<organism evidence="2 3">
    <name type="scientific">Symbiodinium necroappetens</name>
    <dbReference type="NCBI Taxonomy" id="1628268"/>
    <lineage>
        <taxon>Eukaryota</taxon>
        <taxon>Sar</taxon>
        <taxon>Alveolata</taxon>
        <taxon>Dinophyceae</taxon>
        <taxon>Suessiales</taxon>
        <taxon>Symbiodiniaceae</taxon>
        <taxon>Symbiodinium</taxon>
    </lineage>
</organism>
<proteinExistence type="predicted"/>
<feature type="compositionally biased region" description="Polar residues" evidence="1">
    <location>
        <begin position="153"/>
        <end position="163"/>
    </location>
</feature>
<reference evidence="2" key="1">
    <citation type="submission" date="2021-02" db="EMBL/GenBank/DDBJ databases">
        <authorList>
            <person name="Dougan E. K."/>
            <person name="Rhodes N."/>
            <person name="Thang M."/>
            <person name="Chan C."/>
        </authorList>
    </citation>
    <scope>NUCLEOTIDE SEQUENCE</scope>
</reference>
<evidence type="ECO:0000313" key="2">
    <source>
        <dbReference type="EMBL" id="CAE7729290.1"/>
    </source>
</evidence>